<keyword evidence="3" id="KW-0902">Two-component regulatory system</keyword>
<dbReference type="EMBL" id="AAYA01000022">
    <property type="protein sequence ID" value="EBA05818.1"/>
    <property type="molecule type" value="Genomic_DNA"/>
</dbReference>
<dbReference type="PROSITE" id="PS50045">
    <property type="entry name" value="SIGMA54_INTERACT_4"/>
    <property type="match status" value="1"/>
</dbReference>
<dbReference type="eggNOG" id="COG2204">
    <property type="taxonomic scope" value="Bacteria"/>
</dbReference>
<dbReference type="InterPro" id="IPR002078">
    <property type="entry name" value="Sigma_54_int"/>
</dbReference>
<dbReference type="GO" id="GO:0000160">
    <property type="term" value="P:phosphorelay signal transduction system"/>
    <property type="evidence" value="ECO:0007669"/>
    <property type="project" value="UniProtKB-KW"/>
</dbReference>
<dbReference type="Pfam" id="PF00158">
    <property type="entry name" value="Sigma54_activat"/>
    <property type="match status" value="1"/>
</dbReference>
<evidence type="ECO:0000256" key="4">
    <source>
        <dbReference type="ARBA" id="ARBA00023015"/>
    </source>
</evidence>
<keyword evidence="6" id="KW-0804">Transcription</keyword>
<keyword evidence="1" id="KW-0547">Nucleotide-binding</keyword>
<dbReference type="InterPro" id="IPR009057">
    <property type="entry name" value="Homeodomain-like_sf"/>
</dbReference>
<keyword evidence="5" id="KW-0238">DNA-binding</keyword>
<dbReference type="SUPFAM" id="SSF52540">
    <property type="entry name" value="P-loop containing nucleoside triphosphate hydrolases"/>
    <property type="match status" value="1"/>
</dbReference>
<dbReference type="Proteomes" id="UP000005713">
    <property type="component" value="Unassembled WGS sequence"/>
</dbReference>
<dbReference type="PRINTS" id="PR01590">
    <property type="entry name" value="HTHFIS"/>
</dbReference>
<dbReference type="GO" id="GO:0005524">
    <property type="term" value="F:ATP binding"/>
    <property type="evidence" value="ECO:0007669"/>
    <property type="project" value="UniProtKB-KW"/>
</dbReference>
<keyword evidence="11" id="KW-1185">Reference proteome</keyword>
<dbReference type="PANTHER" id="PTHR32071">
    <property type="entry name" value="TRANSCRIPTIONAL REGULATORY PROTEIN"/>
    <property type="match status" value="1"/>
</dbReference>
<evidence type="ECO:0000256" key="6">
    <source>
        <dbReference type="ARBA" id="ARBA00023163"/>
    </source>
</evidence>
<dbReference type="SMART" id="SM00448">
    <property type="entry name" value="REC"/>
    <property type="match status" value="1"/>
</dbReference>
<dbReference type="SUPFAM" id="SSF52172">
    <property type="entry name" value="CheY-like"/>
    <property type="match status" value="1"/>
</dbReference>
<reference evidence="10 11" key="1">
    <citation type="submission" date="2006-06" db="EMBL/GenBank/DDBJ databases">
        <authorList>
            <person name="Moran M.A."/>
            <person name="Ferriera S."/>
            <person name="Johnson J."/>
            <person name="Kravitz S."/>
            <person name="Beeson K."/>
            <person name="Sutton G."/>
            <person name="Rogers Y.-H."/>
            <person name="Friedman R."/>
            <person name="Frazier M."/>
            <person name="Venter J.C."/>
        </authorList>
    </citation>
    <scope>NUCLEOTIDE SEQUENCE [LARGE SCALE GENOMIC DNA]</scope>
    <source>
        <strain evidence="10 11">E-37</strain>
    </source>
</reference>
<dbReference type="InterPro" id="IPR025662">
    <property type="entry name" value="Sigma_54_int_dom_ATP-bd_1"/>
</dbReference>
<evidence type="ECO:0000256" key="5">
    <source>
        <dbReference type="ARBA" id="ARBA00023125"/>
    </source>
</evidence>
<evidence type="ECO:0000256" key="1">
    <source>
        <dbReference type="ARBA" id="ARBA00022741"/>
    </source>
</evidence>
<dbReference type="InterPro" id="IPR002197">
    <property type="entry name" value="HTH_Fis"/>
</dbReference>
<feature type="modified residue" description="4-aspartylphosphate" evidence="7">
    <location>
        <position position="62"/>
    </location>
</feature>
<dbReference type="Gene3D" id="3.40.50.300">
    <property type="entry name" value="P-loop containing nucleotide triphosphate hydrolases"/>
    <property type="match status" value="1"/>
</dbReference>
<evidence type="ECO:0000313" key="10">
    <source>
        <dbReference type="EMBL" id="EBA05818.1"/>
    </source>
</evidence>
<evidence type="ECO:0000256" key="2">
    <source>
        <dbReference type="ARBA" id="ARBA00022840"/>
    </source>
</evidence>
<protein>
    <submittedName>
        <fullName evidence="10">HupR response regulator</fullName>
    </submittedName>
</protein>
<accession>A3KAF9</accession>
<dbReference type="RefSeq" id="WP_005863684.1">
    <property type="nucleotide sequence ID" value="NZ_AAYA01000022.1"/>
</dbReference>
<dbReference type="CDD" id="cd00009">
    <property type="entry name" value="AAA"/>
    <property type="match status" value="1"/>
</dbReference>
<evidence type="ECO:0000256" key="7">
    <source>
        <dbReference type="PROSITE-ProRule" id="PRU00169"/>
    </source>
</evidence>
<dbReference type="PROSITE" id="PS50110">
    <property type="entry name" value="RESPONSE_REGULATORY"/>
    <property type="match status" value="1"/>
</dbReference>
<dbReference type="GO" id="GO:0043565">
    <property type="term" value="F:sequence-specific DNA binding"/>
    <property type="evidence" value="ECO:0007669"/>
    <property type="project" value="InterPro"/>
</dbReference>
<dbReference type="PROSITE" id="PS00688">
    <property type="entry name" value="SIGMA54_INTERACT_3"/>
    <property type="match status" value="1"/>
</dbReference>
<feature type="domain" description="Response regulatory" evidence="9">
    <location>
        <begin position="14"/>
        <end position="128"/>
    </location>
</feature>
<name>A3KAF9_SAGS3</name>
<dbReference type="AlphaFoldDB" id="A3KAF9"/>
<dbReference type="GO" id="GO:0006355">
    <property type="term" value="P:regulation of DNA-templated transcription"/>
    <property type="evidence" value="ECO:0007669"/>
    <property type="project" value="InterPro"/>
</dbReference>
<dbReference type="Gene3D" id="1.10.8.60">
    <property type="match status" value="1"/>
</dbReference>
<evidence type="ECO:0000256" key="3">
    <source>
        <dbReference type="ARBA" id="ARBA00023012"/>
    </source>
</evidence>
<dbReference type="Pfam" id="PF02954">
    <property type="entry name" value="HTH_8"/>
    <property type="match status" value="1"/>
</dbReference>
<dbReference type="Gene3D" id="1.10.10.60">
    <property type="entry name" value="Homeodomain-like"/>
    <property type="match status" value="1"/>
</dbReference>
<evidence type="ECO:0000259" key="8">
    <source>
        <dbReference type="PROSITE" id="PS50045"/>
    </source>
</evidence>
<evidence type="ECO:0000313" key="11">
    <source>
        <dbReference type="Proteomes" id="UP000005713"/>
    </source>
</evidence>
<comment type="caution">
    <text evidence="10">The sequence shown here is derived from an EMBL/GenBank/DDBJ whole genome shotgun (WGS) entry which is preliminary data.</text>
</comment>
<keyword evidence="7" id="KW-0597">Phosphoprotein</keyword>
<dbReference type="InterPro" id="IPR027417">
    <property type="entry name" value="P-loop_NTPase"/>
</dbReference>
<keyword evidence="4" id="KW-0805">Transcription regulation</keyword>
<dbReference type="Pfam" id="PF25601">
    <property type="entry name" value="AAA_lid_14"/>
    <property type="match status" value="1"/>
</dbReference>
<dbReference type="InterPro" id="IPR001789">
    <property type="entry name" value="Sig_transdc_resp-reg_receiver"/>
</dbReference>
<proteinExistence type="predicted"/>
<dbReference type="Gene3D" id="3.40.50.2300">
    <property type="match status" value="1"/>
</dbReference>
<dbReference type="InterPro" id="IPR011006">
    <property type="entry name" value="CheY-like_superfamily"/>
</dbReference>
<sequence length="501" mass="56031">MNAMADASTLTLPTILLVDDEEHALNAMRMALEDDFDCLCALNADEAEALMEENFVQVVICDQRMPGRSGVDFLSAVRDRWPETVRIIITGYAETQDMIAAINDAGIYQLITKPWHPDQLIMMAKNAADLFRLNRDHERMSLEMRFLTRSVEHKLAEKRKALREGLGFEKILRSANSPMNPVVAQARQFASFDVSVMIVGEEGTGKAEMARAIHYGSLRSDRAYHEVNVVGVDDRILEIELFGHKRGAVPNLQTNGVGLLQKADRGTLFLNGVESLSPRMQLQLQQVAMEGVFRPVGGHESLRTGTRLIAGASRDLRAEVEAGNFRADLFYALAQTTLHVPPLRARLSDLPLLAQEMLFEAAARHGKIVHGLCEDAVDFLKRYHWPGNLRELENEVLRMLIFAQDAVLGPELISRHILQAAPSEAGREPGVDAVLADTGSLKERVEQIEMRILRETLTRLRWNKSRAASELGLSRVGLRAKIERYGIEEPRKAGMPDDEEE</sequence>
<dbReference type="Pfam" id="PF00072">
    <property type="entry name" value="Response_reg"/>
    <property type="match status" value="1"/>
</dbReference>
<organism evidence="10 11">
    <name type="scientific">Sagittula stellata (strain ATCC 700073 / DSM 11524 / E-37)</name>
    <dbReference type="NCBI Taxonomy" id="388399"/>
    <lineage>
        <taxon>Bacteria</taxon>
        <taxon>Pseudomonadati</taxon>
        <taxon>Pseudomonadota</taxon>
        <taxon>Alphaproteobacteria</taxon>
        <taxon>Rhodobacterales</taxon>
        <taxon>Roseobacteraceae</taxon>
        <taxon>Sagittula</taxon>
    </lineage>
</organism>
<dbReference type="PANTHER" id="PTHR32071:SF117">
    <property type="entry name" value="PTS-DEPENDENT DIHYDROXYACETONE KINASE OPERON REGULATORY PROTEIN-RELATED"/>
    <property type="match status" value="1"/>
</dbReference>
<gene>
    <name evidence="10" type="ORF">SSE37_22382</name>
</gene>
<evidence type="ECO:0000259" key="9">
    <source>
        <dbReference type="PROSITE" id="PS50110"/>
    </source>
</evidence>
<dbReference type="SUPFAM" id="SSF46689">
    <property type="entry name" value="Homeodomain-like"/>
    <property type="match status" value="1"/>
</dbReference>
<dbReference type="InterPro" id="IPR058031">
    <property type="entry name" value="AAA_lid_NorR"/>
</dbReference>
<keyword evidence="2" id="KW-0067">ATP-binding</keyword>
<feature type="domain" description="Sigma-54 factor interaction" evidence="8">
    <location>
        <begin position="172"/>
        <end position="401"/>
    </location>
</feature>
<dbReference type="PROSITE" id="PS00675">
    <property type="entry name" value="SIGMA54_INTERACT_1"/>
    <property type="match status" value="1"/>
</dbReference>
<dbReference type="InterPro" id="IPR025944">
    <property type="entry name" value="Sigma_54_int_dom_CS"/>
</dbReference>